<sequence length="128" mass="14310">MASLWIYLVVALCFSVTSPEVLPHPGNPVQCHRDGLYDVKGDAVAPPMGLTDRTSPNIHLCQQLCIRGEGQKACGCSLSFFKGVFFTLMRDYEMKTKLALNYFPTNQTDPACKQLCKNGKHHHYCICK</sequence>
<dbReference type="EMBL" id="JARGDH010000005">
    <property type="protein sequence ID" value="KAL0267662.1"/>
    <property type="molecule type" value="Genomic_DNA"/>
</dbReference>
<reference evidence="2" key="1">
    <citation type="journal article" date="2024" name="Gigascience">
        <title>Chromosome-level genome of the poultry shaft louse Menopon gallinae provides insight into the host-switching and adaptive evolution of parasitic lice.</title>
        <authorList>
            <person name="Xu Y."/>
            <person name="Ma L."/>
            <person name="Liu S."/>
            <person name="Liang Y."/>
            <person name="Liu Q."/>
            <person name="He Z."/>
            <person name="Tian L."/>
            <person name="Duan Y."/>
            <person name="Cai W."/>
            <person name="Li H."/>
            <person name="Song F."/>
        </authorList>
    </citation>
    <scope>NUCLEOTIDE SEQUENCE</scope>
    <source>
        <strain evidence="2">Cailab_2023a</strain>
    </source>
</reference>
<proteinExistence type="predicted"/>
<comment type="caution">
    <text evidence="2">The sequence shown here is derived from an EMBL/GenBank/DDBJ whole genome shotgun (WGS) entry which is preliminary data.</text>
</comment>
<evidence type="ECO:0000313" key="2">
    <source>
        <dbReference type="EMBL" id="KAL0267662.1"/>
    </source>
</evidence>
<organism evidence="2">
    <name type="scientific">Menopon gallinae</name>
    <name type="common">poultry shaft louse</name>
    <dbReference type="NCBI Taxonomy" id="328185"/>
    <lineage>
        <taxon>Eukaryota</taxon>
        <taxon>Metazoa</taxon>
        <taxon>Ecdysozoa</taxon>
        <taxon>Arthropoda</taxon>
        <taxon>Hexapoda</taxon>
        <taxon>Insecta</taxon>
        <taxon>Pterygota</taxon>
        <taxon>Neoptera</taxon>
        <taxon>Paraneoptera</taxon>
        <taxon>Psocodea</taxon>
        <taxon>Troctomorpha</taxon>
        <taxon>Phthiraptera</taxon>
        <taxon>Amblycera</taxon>
        <taxon>Menoponidae</taxon>
        <taxon>Menopon</taxon>
    </lineage>
</organism>
<feature type="chain" id="PRO_5043621097" evidence="1">
    <location>
        <begin position="20"/>
        <end position="128"/>
    </location>
</feature>
<gene>
    <name evidence="2" type="ORF">PYX00_009865</name>
</gene>
<accession>A0AAW2HD07</accession>
<keyword evidence="1" id="KW-0732">Signal</keyword>
<dbReference type="AlphaFoldDB" id="A0AAW2HD07"/>
<name>A0AAW2HD07_9NEOP</name>
<protein>
    <submittedName>
        <fullName evidence="2">Uncharacterized protein</fullName>
    </submittedName>
</protein>
<evidence type="ECO:0000256" key="1">
    <source>
        <dbReference type="SAM" id="SignalP"/>
    </source>
</evidence>
<feature type="signal peptide" evidence="1">
    <location>
        <begin position="1"/>
        <end position="19"/>
    </location>
</feature>